<evidence type="ECO:0000313" key="2">
    <source>
        <dbReference type="Proteomes" id="UP001201812"/>
    </source>
</evidence>
<name>A0AAD4QWI9_9BILA</name>
<dbReference type="EMBL" id="JAKKPZ010000505">
    <property type="protein sequence ID" value="KAI1694482.1"/>
    <property type="molecule type" value="Genomic_DNA"/>
</dbReference>
<comment type="caution">
    <text evidence="1">The sequence shown here is derived from an EMBL/GenBank/DDBJ whole genome shotgun (WGS) entry which is preliminary data.</text>
</comment>
<accession>A0AAD4QWI9</accession>
<dbReference type="Proteomes" id="UP001201812">
    <property type="component" value="Unassembled WGS sequence"/>
</dbReference>
<evidence type="ECO:0000313" key="1">
    <source>
        <dbReference type="EMBL" id="KAI1694482.1"/>
    </source>
</evidence>
<proteinExistence type="predicted"/>
<protein>
    <submittedName>
        <fullName evidence="1">Uncharacterized protein</fullName>
    </submittedName>
</protein>
<keyword evidence="2" id="KW-1185">Reference proteome</keyword>
<reference evidence="1" key="1">
    <citation type="submission" date="2022-01" db="EMBL/GenBank/DDBJ databases">
        <title>Genome Sequence Resource for Two Populations of Ditylenchus destructor, the Migratory Endoparasitic Phytonematode.</title>
        <authorList>
            <person name="Zhang H."/>
            <person name="Lin R."/>
            <person name="Xie B."/>
        </authorList>
    </citation>
    <scope>NUCLEOTIDE SEQUENCE</scope>
    <source>
        <strain evidence="1">BazhouSP</strain>
    </source>
</reference>
<dbReference type="AlphaFoldDB" id="A0AAD4QWI9"/>
<sequence length="123" mass="13982">MEMLMQNIYQALAIEQTSWRGRYKLSFRDLTTGERKVNVPNETVINRLPSQEFIDTNITQIRVPIKIQTDEHITTVGPTATSSLRLNHQIMSQTSSTYSTLLAGMTLDSKYNISSLLISHSHL</sequence>
<gene>
    <name evidence="1" type="ORF">DdX_20093</name>
</gene>
<organism evidence="1 2">
    <name type="scientific">Ditylenchus destructor</name>
    <dbReference type="NCBI Taxonomy" id="166010"/>
    <lineage>
        <taxon>Eukaryota</taxon>
        <taxon>Metazoa</taxon>
        <taxon>Ecdysozoa</taxon>
        <taxon>Nematoda</taxon>
        <taxon>Chromadorea</taxon>
        <taxon>Rhabditida</taxon>
        <taxon>Tylenchina</taxon>
        <taxon>Tylenchomorpha</taxon>
        <taxon>Sphaerularioidea</taxon>
        <taxon>Anguinidae</taxon>
        <taxon>Anguininae</taxon>
        <taxon>Ditylenchus</taxon>
    </lineage>
</organism>